<keyword evidence="2" id="KW-0732">Signal</keyword>
<dbReference type="EMBL" id="LKHS01000016">
    <property type="protein sequence ID" value="KQH84755.1"/>
    <property type="molecule type" value="Genomic_DNA"/>
</dbReference>
<dbReference type="RefSeq" id="WP_055466642.1">
    <property type="nucleotide sequence ID" value="NZ_LKHS01000016.1"/>
</dbReference>
<feature type="chain" id="PRO_5006196712" description="Lipoprotein" evidence="2">
    <location>
        <begin position="19"/>
        <end position="509"/>
    </location>
</feature>
<accession>A0A0Q2SBH3</accession>
<reference evidence="3 4" key="1">
    <citation type="submission" date="2015-08" db="EMBL/GenBank/DDBJ databases">
        <title>Antibacterial properties of a collection of Vibrionaceae strains.</title>
        <authorList>
            <person name="Giubergia S."/>
        </authorList>
    </citation>
    <scope>NUCLEOTIDE SEQUENCE [LARGE SCALE GENOMIC DNA]</scope>
    <source>
        <strain evidence="3 4">S0821</strain>
    </source>
</reference>
<sequence>MKALRTPAAILTTLALQACSSTPGPQPTPAEPPKASLDQPASIQPQPFVVRGQVVIGPEVRSLTPCGSNQQLLLDLSPTQVKQATDLAHSPYQIMYGEVIGHLAPPSKTGYNGDYAARFVVDQVNMLSAENPQRCNLAATPTRAFGTEPFWSMNYTADGLTFQPLGGPKQTFAIDSSRLSANQRVYRFKDGELTLTREACADGMSDTLYGWRSELSLKGGDYQGCATLGNSDPTLEWVGTYFASSTQTTGFSVTLNLDADHMATTRYHYSIGEADIVERGYWQQLNPRQIQVVMTQHQQQYLVSERVFTREGSTLSAEKEKVGDVVYPIANGGLVLFSARQASSPAASPAPLSDHQIASRDDYEEDVDQALRRYFALHHTAPDNTQYRWLKYDLTGDNQPELLVQLDWCGSGGCTLLVFQQQNQEWRFNSRITLVRTPFQLGKHNTHGWQDLMLPVSGGGAQAATHRLQYNGISYPVNPSVADVAQSEEISGVTLFADGLSPKQAGVKL</sequence>
<feature type="region of interest" description="Disordered" evidence="1">
    <location>
        <begin position="19"/>
        <end position="41"/>
    </location>
</feature>
<name>A0A0Q2SBH3_VIBFU</name>
<dbReference type="PROSITE" id="PS51257">
    <property type="entry name" value="PROKAR_LIPOPROTEIN"/>
    <property type="match status" value="1"/>
</dbReference>
<gene>
    <name evidence="3" type="ORF">AMR76_16705</name>
</gene>
<keyword evidence="4" id="KW-1185">Reference proteome</keyword>
<evidence type="ECO:0000256" key="1">
    <source>
        <dbReference type="SAM" id="MobiDB-lite"/>
    </source>
</evidence>
<evidence type="ECO:0000256" key="2">
    <source>
        <dbReference type="SAM" id="SignalP"/>
    </source>
</evidence>
<dbReference type="AlphaFoldDB" id="A0A0Q2SBH3"/>
<organism evidence="3 4">
    <name type="scientific">Vibrio furnissii</name>
    <dbReference type="NCBI Taxonomy" id="29494"/>
    <lineage>
        <taxon>Bacteria</taxon>
        <taxon>Pseudomonadati</taxon>
        <taxon>Pseudomonadota</taxon>
        <taxon>Gammaproteobacteria</taxon>
        <taxon>Vibrionales</taxon>
        <taxon>Vibrionaceae</taxon>
        <taxon>Vibrio</taxon>
    </lineage>
</organism>
<evidence type="ECO:0008006" key="5">
    <source>
        <dbReference type="Google" id="ProtNLM"/>
    </source>
</evidence>
<feature type="signal peptide" evidence="2">
    <location>
        <begin position="1"/>
        <end position="18"/>
    </location>
</feature>
<evidence type="ECO:0000313" key="3">
    <source>
        <dbReference type="EMBL" id="KQH84755.1"/>
    </source>
</evidence>
<comment type="caution">
    <text evidence="3">The sequence shown here is derived from an EMBL/GenBank/DDBJ whole genome shotgun (WGS) entry which is preliminary data.</text>
</comment>
<evidence type="ECO:0000313" key="4">
    <source>
        <dbReference type="Proteomes" id="UP000051221"/>
    </source>
</evidence>
<proteinExistence type="predicted"/>
<dbReference type="InParanoid" id="A0A0Q2SBH3"/>
<protein>
    <recommendedName>
        <fullName evidence="5">Lipoprotein</fullName>
    </recommendedName>
</protein>
<dbReference type="Proteomes" id="UP000051221">
    <property type="component" value="Unassembled WGS sequence"/>
</dbReference>